<dbReference type="EMBL" id="QRGA01000019">
    <property type="protein sequence ID" value="RDU95462.1"/>
    <property type="molecule type" value="Genomic_DNA"/>
</dbReference>
<name>A0A3D8JRP9_9BURK</name>
<keyword evidence="2" id="KW-1185">Reference proteome</keyword>
<evidence type="ECO:0000313" key="1">
    <source>
        <dbReference type="EMBL" id="RDU95462.1"/>
    </source>
</evidence>
<sequence>MIEFARHPVAGTPRVGEYWEGQGGIYAGIMPDYTGTSPYHLVLSTDEAVDIKWGPYGIPDDDARSKSDGQANTNTLTHCRHRHPAARWAANYEKDGHADFYLPAQCELEMAAASLPDQFSRSEWYWSSTEETADNAQGANFNGYPLGTSFKSFAGRARAVRKIFVSDSA</sequence>
<dbReference type="RefSeq" id="WP_115536919.1">
    <property type="nucleotide sequence ID" value="NZ_QRGA01000019.1"/>
</dbReference>
<gene>
    <name evidence="1" type="ORF">DWV00_28235</name>
</gene>
<reference evidence="1 2" key="1">
    <citation type="submission" date="2018-08" db="EMBL/GenBank/DDBJ databases">
        <title>Paraburkholderia sp. DHOM06 isolated from forest soil.</title>
        <authorList>
            <person name="Gao Z.-H."/>
            <person name="Qiu L.-H."/>
        </authorList>
    </citation>
    <scope>NUCLEOTIDE SEQUENCE [LARGE SCALE GENOMIC DNA]</scope>
    <source>
        <strain evidence="1 2">DHOM06</strain>
    </source>
</reference>
<dbReference type="AlphaFoldDB" id="A0A3D8JRP9"/>
<proteinExistence type="predicted"/>
<comment type="caution">
    <text evidence="1">The sequence shown here is derived from an EMBL/GenBank/DDBJ whole genome shotgun (WGS) entry which is preliminary data.</text>
</comment>
<protein>
    <submittedName>
        <fullName evidence="1">DUF1566 domain-containing protein</fullName>
    </submittedName>
</protein>
<organism evidence="1 2">
    <name type="scientific">Trinickia dinghuensis</name>
    <dbReference type="NCBI Taxonomy" id="2291023"/>
    <lineage>
        <taxon>Bacteria</taxon>
        <taxon>Pseudomonadati</taxon>
        <taxon>Pseudomonadota</taxon>
        <taxon>Betaproteobacteria</taxon>
        <taxon>Burkholderiales</taxon>
        <taxon>Burkholderiaceae</taxon>
        <taxon>Trinickia</taxon>
    </lineage>
</organism>
<evidence type="ECO:0000313" key="2">
    <source>
        <dbReference type="Proteomes" id="UP000256838"/>
    </source>
</evidence>
<accession>A0A3D8JRP9</accession>
<dbReference type="Proteomes" id="UP000256838">
    <property type="component" value="Unassembled WGS sequence"/>
</dbReference>
<dbReference type="OrthoDB" id="7349818at2"/>